<comment type="caution">
    <text evidence="1">The sequence shown here is derived from an EMBL/GenBank/DDBJ whole genome shotgun (WGS) entry which is preliminary data.</text>
</comment>
<dbReference type="AlphaFoldDB" id="A0A645EXS1"/>
<organism evidence="1">
    <name type="scientific">bioreactor metagenome</name>
    <dbReference type="NCBI Taxonomy" id="1076179"/>
    <lineage>
        <taxon>unclassified sequences</taxon>
        <taxon>metagenomes</taxon>
        <taxon>ecological metagenomes</taxon>
    </lineage>
</organism>
<evidence type="ECO:0000313" key="1">
    <source>
        <dbReference type="EMBL" id="MPN06848.1"/>
    </source>
</evidence>
<accession>A0A645EXS1</accession>
<proteinExistence type="predicted"/>
<reference evidence="1" key="1">
    <citation type="submission" date="2019-08" db="EMBL/GenBank/DDBJ databases">
        <authorList>
            <person name="Kucharzyk K."/>
            <person name="Murdoch R.W."/>
            <person name="Higgins S."/>
            <person name="Loffler F."/>
        </authorList>
    </citation>
    <scope>NUCLEOTIDE SEQUENCE</scope>
</reference>
<dbReference type="AntiFam" id="ANF00142">
    <property type="entry name" value="Shadow ORF (opposite yadG)"/>
</dbReference>
<gene>
    <name evidence="1" type="ORF">SDC9_154105</name>
</gene>
<name>A0A645EXS1_9ZZZZ</name>
<dbReference type="AntiFam" id="ANF00095">
    <property type="entry name" value="Shadow ORF (opposite ABC transporters)"/>
</dbReference>
<protein>
    <submittedName>
        <fullName evidence="1">Uncharacterized protein</fullName>
    </submittedName>
</protein>
<sequence>MQRTNLLQPSFQRHDAAVQQADFVADALNVRQNVRGEQHGRFPLDFVENVDDLLAPRGIERGGRLVADQQFRAVDQRLRNAEALFHAARKAADAPVRSGLETNEREQFAAAPLQLAVGHARNLPAEAKVLARREVAVEFRNVRQVAHVSVRFGLSITHRFAADADFAAVRREQAENQLHAGRLARTVFADETVDRMLRHAEREIAQHRLAAKALGDMVEFEYIHRRLLLIKRERAKRSTTRIG</sequence>
<dbReference type="EMBL" id="VSSQ01052792">
    <property type="protein sequence ID" value="MPN06848.1"/>
    <property type="molecule type" value="Genomic_DNA"/>
</dbReference>